<evidence type="ECO:0000313" key="1">
    <source>
        <dbReference type="EMBL" id="KAK8865473.1"/>
    </source>
</evidence>
<comment type="caution">
    <text evidence="1">The sequence shown here is derived from an EMBL/GenBank/DDBJ whole genome shotgun (WGS) entry which is preliminary data.</text>
</comment>
<sequence length="189" mass="21603">MENFLYVQAYEAVRKANIEKQNKLAKKQKGIKVTEPSINQNRKNRNLKNPEIIKPKLPNNKAPLNFVISEPEDANANPRNTNLKKIKPIQNENTSIIPNNLEQVQNENTSSIITNSEQISNENSLTINIDPEQTQNENHIEKENTPDTIILDSECNIPNGCGKKFQLGISKFFLFHMSRKLGNSKFFFP</sequence>
<reference evidence="1 2" key="1">
    <citation type="submission" date="2024-04" db="EMBL/GenBank/DDBJ databases">
        <title>Tritrichomonas musculus Genome.</title>
        <authorList>
            <person name="Alves-Ferreira E."/>
            <person name="Grigg M."/>
            <person name="Lorenzi H."/>
            <person name="Galac M."/>
        </authorList>
    </citation>
    <scope>NUCLEOTIDE SEQUENCE [LARGE SCALE GENOMIC DNA]</scope>
    <source>
        <strain evidence="1 2">EAF2021</strain>
    </source>
</reference>
<organism evidence="1 2">
    <name type="scientific">Tritrichomonas musculus</name>
    <dbReference type="NCBI Taxonomy" id="1915356"/>
    <lineage>
        <taxon>Eukaryota</taxon>
        <taxon>Metamonada</taxon>
        <taxon>Parabasalia</taxon>
        <taxon>Tritrichomonadida</taxon>
        <taxon>Tritrichomonadidae</taxon>
        <taxon>Tritrichomonas</taxon>
    </lineage>
</organism>
<dbReference type="EMBL" id="JAPFFF010000016">
    <property type="protein sequence ID" value="KAK8865473.1"/>
    <property type="molecule type" value="Genomic_DNA"/>
</dbReference>
<dbReference type="Proteomes" id="UP001470230">
    <property type="component" value="Unassembled WGS sequence"/>
</dbReference>
<accession>A0ABR2IMG6</accession>
<protein>
    <submittedName>
        <fullName evidence="1">Uncharacterized protein</fullName>
    </submittedName>
</protein>
<name>A0ABR2IMG6_9EUKA</name>
<gene>
    <name evidence="1" type="ORF">M9Y10_011021</name>
</gene>
<proteinExistence type="predicted"/>
<keyword evidence="2" id="KW-1185">Reference proteome</keyword>
<evidence type="ECO:0000313" key="2">
    <source>
        <dbReference type="Proteomes" id="UP001470230"/>
    </source>
</evidence>